<proteinExistence type="predicted"/>
<name>A0A0W8FC47_9ZZZZ</name>
<reference evidence="1" key="1">
    <citation type="journal article" date="2015" name="Proc. Natl. Acad. Sci. U.S.A.">
        <title>Networks of energetic and metabolic interactions define dynamics in microbial communities.</title>
        <authorList>
            <person name="Embree M."/>
            <person name="Liu J.K."/>
            <person name="Al-Bassam M.M."/>
            <person name="Zengler K."/>
        </authorList>
    </citation>
    <scope>NUCLEOTIDE SEQUENCE</scope>
</reference>
<organism evidence="1">
    <name type="scientific">hydrocarbon metagenome</name>
    <dbReference type="NCBI Taxonomy" id="938273"/>
    <lineage>
        <taxon>unclassified sequences</taxon>
        <taxon>metagenomes</taxon>
        <taxon>ecological metagenomes</taxon>
    </lineage>
</organism>
<protein>
    <recommendedName>
        <fullName evidence="2">Type II toxin-antitoxin system HicA family toxin</fullName>
    </recommendedName>
</protein>
<evidence type="ECO:0008006" key="2">
    <source>
        <dbReference type="Google" id="ProtNLM"/>
    </source>
</evidence>
<sequence length="41" mass="4626">MIIGETVIILPNPHQGRDVDVRLIKTILKDVGISREEWLSA</sequence>
<comment type="caution">
    <text evidence="1">The sequence shown here is derived from an EMBL/GenBank/DDBJ whole genome shotgun (WGS) entry which is preliminary data.</text>
</comment>
<gene>
    <name evidence="1" type="ORF">ASZ90_011860</name>
</gene>
<dbReference type="EMBL" id="LNQE01001381">
    <property type="protein sequence ID" value="KUG18445.1"/>
    <property type="molecule type" value="Genomic_DNA"/>
</dbReference>
<evidence type="ECO:0000313" key="1">
    <source>
        <dbReference type="EMBL" id="KUG18445.1"/>
    </source>
</evidence>
<dbReference type="AlphaFoldDB" id="A0A0W8FC47"/>
<accession>A0A0W8FC47</accession>